<gene>
    <name evidence="1" type="ORF">AFM12_03625</name>
</gene>
<dbReference type="SUPFAM" id="SSF56935">
    <property type="entry name" value="Porins"/>
    <property type="match status" value="1"/>
</dbReference>
<name>A0A0P7C7Z2_9BACT</name>
<proteinExistence type="predicted"/>
<keyword evidence="2" id="KW-1185">Reference proteome</keyword>
<reference evidence="1 2" key="1">
    <citation type="submission" date="2015-07" db="EMBL/GenBank/DDBJ databases">
        <title>The draft genome sequence of Leadbetterella sp. JN14-9.</title>
        <authorList>
            <person name="Liu Y."/>
            <person name="Du J."/>
            <person name="Shao Z."/>
        </authorList>
    </citation>
    <scope>NUCLEOTIDE SEQUENCE [LARGE SCALE GENOMIC DNA]</scope>
    <source>
        <strain evidence="1 2">JN14-9</strain>
    </source>
</reference>
<organism evidence="1 2">
    <name type="scientific">Jiulongibacter sediminis</name>
    <dbReference type="NCBI Taxonomy" id="1605367"/>
    <lineage>
        <taxon>Bacteria</taxon>
        <taxon>Pseudomonadati</taxon>
        <taxon>Bacteroidota</taxon>
        <taxon>Cytophagia</taxon>
        <taxon>Cytophagales</taxon>
        <taxon>Leadbetterellaceae</taxon>
        <taxon>Jiulongibacter</taxon>
    </lineage>
</organism>
<dbReference type="InterPro" id="IPR008969">
    <property type="entry name" value="CarboxyPept-like_regulatory"/>
</dbReference>
<dbReference type="SUPFAM" id="SSF49464">
    <property type="entry name" value="Carboxypeptidase regulatory domain-like"/>
    <property type="match status" value="1"/>
</dbReference>
<protein>
    <submittedName>
        <fullName evidence="1">Uncharacterized protein</fullName>
    </submittedName>
</protein>
<comment type="caution">
    <text evidence="1">The sequence shown here is derived from an EMBL/GenBank/DDBJ whole genome shotgun (WGS) entry which is preliminary data.</text>
</comment>
<dbReference type="Gene3D" id="2.170.130.10">
    <property type="entry name" value="TonB-dependent receptor, plug domain"/>
    <property type="match status" value="1"/>
</dbReference>
<dbReference type="InterPro" id="IPR037066">
    <property type="entry name" value="Plug_dom_sf"/>
</dbReference>
<evidence type="ECO:0000313" key="1">
    <source>
        <dbReference type="EMBL" id="KPM49689.1"/>
    </source>
</evidence>
<evidence type="ECO:0000313" key="2">
    <source>
        <dbReference type="Proteomes" id="UP000050454"/>
    </source>
</evidence>
<dbReference type="Proteomes" id="UP000050454">
    <property type="component" value="Unassembled WGS sequence"/>
</dbReference>
<dbReference type="AlphaFoldDB" id="A0A0P7C7Z2"/>
<dbReference type="STRING" id="1605367.AFM12_03625"/>
<sequence length="776" mass="87048">MIFLASMANAQQSIRGIISDAVTQEPLSGATVILDGKMDGNGGLTDENGLFELKDIPPGRHFIRITFLGYEPTETESFLHQSSKETYLQIELSPGSIQGSEVVVTANKNAFEPLNELSAVSTRSFTSEETERIPAGINDPGRVVLSYPGVTIGADDNENQIVVRGNSPVGILWRLEGIDIPNPNHFAVIGSSGGGITVFSAQLLAKSDFNTGGFAAEYGNALSGAFDIHFRPGNFYKREHRVKIGLLGLDFATEGPIKNERSSYLINYRYSTLGLLSAMGFNFVGERVTNEFQDLSFNLTFNSKNQKSVTTFFGLGGLSEENYQPVENPEERDLGIANHSEDRVRPANMAAIGLTNTYRINRRGYLKTVVALMGSDIKVMNDTLSLSNERYRYETQQYIDKRVATSFTLNQKLTESFLFKSGLILNYISFDFLKEKTARNNISDINELQTEVAVSGAGQTSTFQHYSQFSFLKNRWRINGGYHLLRLGLNGKGSLEPRASIQFTPVANQKLSLSYGIHSQIPPMMNYFYQAEGGELVNNDLDLMKARHVVLAYHLYTKNRMRFSLEAYHQRLRNIPTSPDEDSNYWMLNSGGNYPEFAVISEGKGENKGVDLALEKTFSNSYYFLLNASVFDAKYTMPDGRTFNSRFNSRYSSTLTLGKEFYFKKGRILQIGGRYLYKGGFRYTPPIISETIEKGYYVNDLERTYSGQVPPYQRMDGRISYSYNGSKVSGKINLDIQNVLNRQNPSSIGFNFNTQQTYLLYRGAGFTPVLSFQWDF</sequence>
<dbReference type="PATRIC" id="fig|1605367.3.peg.2070"/>
<accession>A0A0P7C7Z2</accession>
<dbReference type="Pfam" id="PF13715">
    <property type="entry name" value="CarbopepD_reg_2"/>
    <property type="match status" value="1"/>
</dbReference>
<dbReference type="EMBL" id="LGTQ01000005">
    <property type="protein sequence ID" value="KPM49689.1"/>
    <property type="molecule type" value="Genomic_DNA"/>
</dbReference>
<dbReference type="Gene3D" id="2.60.40.1120">
    <property type="entry name" value="Carboxypeptidase-like, regulatory domain"/>
    <property type="match status" value="1"/>
</dbReference>